<organism evidence="2 3">
    <name type="scientific">Burkholderia arboris</name>
    <dbReference type="NCBI Taxonomy" id="488730"/>
    <lineage>
        <taxon>Bacteria</taxon>
        <taxon>Pseudomonadati</taxon>
        <taxon>Pseudomonadota</taxon>
        <taxon>Betaproteobacteria</taxon>
        <taxon>Burkholderiales</taxon>
        <taxon>Burkholderiaceae</taxon>
        <taxon>Burkholderia</taxon>
        <taxon>Burkholderia cepacia complex</taxon>
    </lineage>
</organism>
<reference evidence="2 3" key="1">
    <citation type="submission" date="2019-09" db="EMBL/GenBank/DDBJ databases">
        <authorList>
            <person name="Depoorter E."/>
        </authorList>
    </citation>
    <scope>NUCLEOTIDE SEQUENCE [LARGE SCALE GENOMIC DNA]</scope>
    <source>
        <strain evidence="2">LMG 24066</strain>
    </source>
</reference>
<feature type="transmembrane region" description="Helical" evidence="1">
    <location>
        <begin position="60"/>
        <end position="84"/>
    </location>
</feature>
<feature type="transmembrane region" description="Helical" evidence="1">
    <location>
        <begin position="104"/>
        <end position="124"/>
    </location>
</feature>
<evidence type="ECO:0000313" key="2">
    <source>
        <dbReference type="EMBL" id="VWB39488.1"/>
    </source>
</evidence>
<sequence>MILVGLLIALPRQRWLAIAAYQVLQNTYALGALMLGLLLGQWICFTAPQDASTLHTYVRVTVSGLMFAMAFCLNFLIWYTSFLISPARLNTGFMHATVRLAPRFRLLMAAAIMATALVSLYIYLDK</sequence>
<evidence type="ECO:0000256" key="1">
    <source>
        <dbReference type="SAM" id="Phobius"/>
    </source>
</evidence>
<keyword evidence="1" id="KW-1133">Transmembrane helix</keyword>
<keyword evidence="1" id="KW-0472">Membrane</keyword>
<dbReference type="EMBL" id="CABVPX010000005">
    <property type="protein sequence ID" value="VWB39488.1"/>
    <property type="molecule type" value="Genomic_DNA"/>
</dbReference>
<dbReference type="Proteomes" id="UP000494172">
    <property type="component" value="Unassembled WGS sequence"/>
</dbReference>
<name>A0A9Q9SH14_9BURK</name>
<proteinExistence type="predicted"/>
<feature type="transmembrane region" description="Helical" evidence="1">
    <location>
        <begin position="29"/>
        <end position="48"/>
    </location>
</feature>
<evidence type="ECO:0000313" key="3">
    <source>
        <dbReference type="Proteomes" id="UP000494172"/>
    </source>
</evidence>
<dbReference type="AlphaFoldDB" id="A0A9Q9SH14"/>
<comment type="caution">
    <text evidence="2">The sequence shown here is derived from an EMBL/GenBank/DDBJ whole genome shotgun (WGS) entry which is preliminary data.</text>
</comment>
<protein>
    <submittedName>
        <fullName evidence="2">Uncharacterized protein</fullName>
    </submittedName>
</protein>
<keyword evidence="1" id="KW-0812">Transmembrane</keyword>
<accession>A0A9Q9SH14</accession>
<gene>
    <name evidence="2" type="ORF">BAR24066_01750</name>
</gene>